<evidence type="ECO:0000313" key="1">
    <source>
        <dbReference type="EMBL" id="MDF0706612.1"/>
    </source>
</evidence>
<reference evidence="1 2" key="1">
    <citation type="submission" date="2023-03" db="EMBL/GenBank/DDBJ databases">
        <title>Muricauda XX sp. nov. and Muricauda XXX sp. nov., two novel species isolated from Okinawa Trough.</title>
        <authorList>
            <person name="Cao W."/>
            <person name="Deng X."/>
        </authorList>
    </citation>
    <scope>NUCLEOTIDE SEQUENCE [LARGE SCALE GENOMIC DNA]</scope>
    <source>
        <strain evidence="1 2">81s02</strain>
    </source>
</reference>
<protein>
    <submittedName>
        <fullName evidence="1">Uncharacterized protein</fullName>
    </submittedName>
</protein>
<sequence>MNQGYSNNVDYKFISKTLGKVSIPEPINYDDGIRNIYERDGNSKGFLKTKSNNLEFYNEGREYLIRQYASKGVTEDLILQRNIKSKYRLDERWRTISETYLNLGELSFNRNTAKVKATEGGLYKVIDSKKSDEFDLVDNTASNGKILPDLNRTTVQVDGRDILRISKMEVEDGTRVNHPVSGGDTTEAKTVPFNIYENSDKVDLQSVFEYRWGIANDTWANFIGGDLFAGFLVSGADFDTVLKLNGRIELQMVDTPWPGTLRLDILRYRDDGNGGFEKKEVIPLDSISTALLNTASFDFNNYPLEVQQGDYITFGVFSDTLDGIKYEYYNTTLEIREDSTFPASAMNCLTYKTLGERLVAKITGQSNAFYCSEMEDNGIWEGHLVTNGFWARNFPDVIQEGTDEERKIQFTTSLEDFLKHLYAIRPIAWWVEKVGNKERMRVELLTYTQQNFIGIKYAEVSEDEYGKRTTTYLQPSSDLERKTLKDNFYKSITLGSDKGGDNYEEVAGLQSISGKASWSTVNNKSESVYEYLSPYRLGDVDIELARRKPFSEFPDEDTQYDSDLLVVDCYKSGTGYYIKKWQHYDFEEEPKNIYKVGTAFNLEFTPARFLLNHSSEINVGLYHYPLEYIYFNSSNCNSSFESKRENEALLREDAPIPHSRLDKPRIRPISVDFDLEVSDELEEIITGQTKGVPNWFGMVAVDTGDGIEYFRLVKVDANKEGKHKLVEVNNI</sequence>
<evidence type="ECO:0000313" key="2">
    <source>
        <dbReference type="Proteomes" id="UP001217083"/>
    </source>
</evidence>
<comment type="caution">
    <text evidence="1">The sequence shown here is derived from an EMBL/GenBank/DDBJ whole genome shotgun (WGS) entry which is preliminary data.</text>
</comment>
<gene>
    <name evidence="1" type="ORF">PY091_05245</name>
</gene>
<accession>A0ABT5XL40</accession>
<dbReference type="EMBL" id="JARFVA010000001">
    <property type="protein sequence ID" value="MDF0706612.1"/>
    <property type="molecule type" value="Genomic_DNA"/>
</dbReference>
<keyword evidence="2" id="KW-1185">Reference proteome</keyword>
<dbReference type="Proteomes" id="UP001217083">
    <property type="component" value="Unassembled WGS sequence"/>
</dbReference>
<name>A0ABT5XL40_9FLAO</name>
<dbReference type="RefSeq" id="WP_275648645.1">
    <property type="nucleotide sequence ID" value="NZ_JARFVA010000001.1"/>
</dbReference>
<organism evidence="1 2">
    <name type="scientific">Flagellimonas okinawensis</name>
    <dbReference type="NCBI Taxonomy" id="3031324"/>
    <lineage>
        <taxon>Bacteria</taxon>
        <taxon>Pseudomonadati</taxon>
        <taxon>Bacteroidota</taxon>
        <taxon>Flavobacteriia</taxon>
        <taxon>Flavobacteriales</taxon>
        <taxon>Flavobacteriaceae</taxon>
        <taxon>Flagellimonas</taxon>
    </lineage>
</organism>
<proteinExistence type="predicted"/>